<evidence type="ECO:0000256" key="2">
    <source>
        <dbReference type="ARBA" id="ARBA00023043"/>
    </source>
</evidence>
<evidence type="ECO:0000256" key="3">
    <source>
        <dbReference type="PROSITE-ProRule" id="PRU00023"/>
    </source>
</evidence>
<organism evidence="5 6">
    <name type="scientific">Ignatzschineria larvae DSM 13226</name>
    <dbReference type="NCBI Taxonomy" id="1111732"/>
    <lineage>
        <taxon>Bacteria</taxon>
        <taxon>Pseudomonadati</taxon>
        <taxon>Pseudomonadota</taxon>
        <taxon>Gammaproteobacteria</taxon>
        <taxon>Cardiobacteriales</taxon>
        <taxon>Ignatzschineriaceae</taxon>
        <taxon>Ignatzschineria</taxon>
    </lineage>
</organism>
<keyword evidence="6" id="KW-1185">Reference proteome</keyword>
<dbReference type="SUPFAM" id="SSF48403">
    <property type="entry name" value="Ankyrin repeat"/>
    <property type="match status" value="1"/>
</dbReference>
<dbReference type="Proteomes" id="UP001449178">
    <property type="component" value="Chromosome"/>
</dbReference>
<dbReference type="Gene3D" id="1.25.40.20">
    <property type="entry name" value="Ankyrin repeat-containing domain"/>
    <property type="match status" value="1"/>
</dbReference>
<keyword evidence="2 3" id="KW-0040">ANK repeat</keyword>
<gene>
    <name evidence="5" type="ORF">WMO13_09900</name>
</gene>
<dbReference type="PROSITE" id="PS50297">
    <property type="entry name" value="ANK_REP_REGION"/>
    <property type="match status" value="2"/>
</dbReference>
<evidence type="ECO:0000313" key="5">
    <source>
        <dbReference type="EMBL" id="WZW87663.1"/>
    </source>
</evidence>
<feature type="repeat" description="ANK" evidence="3">
    <location>
        <begin position="348"/>
        <end position="380"/>
    </location>
</feature>
<dbReference type="PANTHER" id="PTHR24171">
    <property type="entry name" value="ANKYRIN REPEAT DOMAIN-CONTAINING PROTEIN 39-RELATED"/>
    <property type="match status" value="1"/>
</dbReference>
<proteinExistence type="predicted"/>
<dbReference type="InterPro" id="IPR002110">
    <property type="entry name" value="Ankyrin_rpt"/>
</dbReference>
<dbReference type="Pfam" id="PF12796">
    <property type="entry name" value="Ank_2"/>
    <property type="match status" value="1"/>
</dbReference>
<accession>A0ABZ3C0X0</accession>
<dbReference type="PROSITE" id="PS50088">
    <property type="entry name" value="ANK_REPEAT"/>
    <property type="match status" value="2"/>
</dbReference>
<dbReference type="RefSeq" id="WP_026879605.1">
    <property type="nucleotide sequence ID" value="NZ_CP150637.1"/>
</dbReference>
<dbReference type="InterPro" id="IPR036770">
    <property type="entry name" value="Ankyrin_rpt-contain_sf"/>
</dbReference>
<dbReference type="EMBL" id="CP150637">
    <property type="protein sequence ID" value="WZW87663.1"/>
    <property type="molecule type" value="Genomic_DNA"/>
</dbReference>
<reference evidence="5 6" key="1">
    <citation type="submission" date="2024-03" db="EMBL/GenBank/DDBJ databases">
        <title>Complete Genome Sequence and Annotation of Ignatzschineria larvae DSM 13226.</title>
        <authorList>
            <person name="Cantrell E."/>
            <person name="Burcham Z.M."/>
        </authorList>
    </citation>
    <scope>NUCLEOTIDE SEQUENCE [LARGE SCALE GENOMIC DNA]</scope>
    <source>
        <strain evidence="5 6">DSM 13226</strain>
    </source>
</reference>
<feature type="repeat" description="ANK" evidence="3">
    <location>
        <begin position="282"/>
        <end position="314"/>
    </location>
</feature>
<evidence type="ECO:0000313" key="6">
    <source>
        <dbReference type="Proteomes" id="UP001449178"/>
    </source>
</evidence>
<protein>
    <submittedName>
        <fullName evidence="5">Ankyrin repeat domain-containing protein</fullName>
    </submittedName>
</protein>
<dbReference type="SMART" id="SM00248">
    <property type="entry name" value="ANK"/>
    <property type="match status" value="4"/>
</dbReference>
<evidence type="ECO:0000256" key="4">
    <source>
        <dbReference type="SAM" id="MobiDB-lite"/>
    </source>
</evidence>
<name>A0ABZ3C0X0_9GAMM</name>
<evidence type="ECO:0000256" key="1">
    <source>
        <dbReference type="ARBA" id="ARBA00022737"/>
    </source>
</evidence>
<feature type="region of interest" description="Disordered" evidence="4">
    <location>
        <begin position="61"/>
        <end position="91"/>
    </location>
</feature>
<dbReference type="Pfam" id="PF00023">
    <property type="entry name" value="Ank"/>
    <property type="match status" value="1"/>
</dbReference>
<keyword evidence="1" id="KW-0677">Repeat</keyword>
<sequence>MTQIKDNATQLPWIRYDRNPYGVPLLDLRPITFQLASDVGEVALKHLDSYSLEDGATFSGLLPGESPENRGNDDENNGGTDKSDTNKGDGNIGSIIETVSVETIRRVPCELSYETVEKLYPGSLFVPQTPEDRWAIFFDGRYIYFVRSWSRQLVARAKVELEPHQLLITEIEGAILEEFETENQTIALVNFLMLSHVLGESAPVPLLNELESDPNRAAVWAFAFCGHKAKVGVFAEDAIFPAQGGIIRSTTAYHIAIANDDKESVKLILSRNWVDPNVIAQDGFTPIHWALYTDHFEMMELLADKGVDINAYSLSQTTPLMDAVELRSEKGVNALLTLGAHPQLKDQLGFTALHRASAMGELNIAKALLLAGSDPYHANKAGITAIDLAKEKGNSAMLGLLSEQA</sequence>